<dbReference type="AlphaFoldDB" id="A0A9X4ADP1"/>
<dbReference type="GO" id="GO:0016020">
    <property type="term" value="C:membrane"/>
    <property type="evidence" value="ECO:0007669"/>
    <property type="project" value="UniProtKB-SubCell"/>
</dbReference>
<protein>
    <submittedName>
        <fullName evidence="7">Sporulation integral membrane protein YtvI</fullName>
    </submittedName>
</protein>
<feature type="transmembrane region" description="Helical" evidence="6">
    <location>
        <begin position="36"/>
        <end position="53"/>
    </location>
</feature>
<dbReference type="PANTHER" id="PTHR21716">
    <property type="entry name" value="TRANSMEMBRANE PROTEIN"/>
    <property type="match status" value="1"/>
</dbReference>
<keyword evidence="8" id="KW-1185">Reference proteome</keyword>
<evidence type="ECO:0000256" key="5">
    <source>
        <dbReference type="ARBA" id="ARBA00023136"/>
    </source>
</evidence>
<dbReference type="InterPro" id="IPR014227">
    <property type="entry name" value="YtvI-like"/>
</dbReference>
<accession>A0A9X4ADP1</accession>
<evidence type="ECO:0000256" key="2">
    <source>
        <dbReference type="ARBA" id="ARBA00009773"/>
    </source>
</evidence>
<keyword evidence="4 6" id="KW-1133">Transmembrane helix</keyword>
<keyword evidence="5 6" id="KW-0472">Membrane</keyword>
<dbReference type="RefSeq" id="WP_272444702.1">
    <property type="nucleotide sequence ID" value="NZ_JAMQKC010000001.1"/>
</dbReference>
<feature type="transmembrane region" description="Helical" evidence="6">
    <location>
        <begin position="172"/>
        <end position="189"/>
    </location>
</feature>
<comment type="subcellular location">
    <subcellularLocation>
        <location evidence="1">Membrane</location>
        <topology evidence="1">Multi-pass membrane protein</topology>
    </subcellularLocation>
</comment>
<evidence type="ECO:0000313" key="8">
    <source>
        <dbReference type="Proteomes" id="UP001145069"/>
    </source>
</evidence>
<dbReference type="InterPro" id="IPR002549">
    <property type="entry name" value="AI-2E-like"/>
</dbReference>
<feature type="transmembrane region" description="Helical" evidence="6">
    <location>
        <begin position="65"/>
        <end position="85"/>
    </location>
</feature>
<evidence type="ECO:0000256" key="4">
    <source>
        <dbReference type="ARBA" id="ARBA00022989"/>
    </source>
</evidence>
<sequence>MPLSFVNRILRLFLVIGTIISGFIISYYVMKYTYPFIFSILIAMLINPLVNLFEYKIHLPRALSVFLSILLIMAAIAGLITLLIMELISGTTYMAEQIPRHFETLVSICQQLIVDSIIPIYQKLSIILSGLESYQQTAILDNIRTLADSFATKGGTILETILTTIPAELSKLPNYITVFIFTLLGTFFISKDWYKLTGLVKKVAPETLIISSSDVITGLKKALFGFIKAQLTLISITALIVLVGLIILQVEHATTIALIIGMVDLLPYLGTGIIFLPWIIYTFLTGNYSFTIGLCVLFIIVVLQRQLMEPKVLSSNIGLHPLATLVSIFVGFQLWGLLGLIIGPSLLVIVNTLYQSGVLYRLWLFIW</sequence>
<evidence type="ECO:0000313" key="7">
    <source>
        <dbReference type="EMBL" id="MDC3415747.1"/>
    </source>
</evidence>
<reference evidence="7" key="1">
    <citation type="submission" date="2022-06" db="EMBL/GenBank/DDBJ databases">
        <title>Aquibacillus sp. a new bacterium isolated from soil saline samples.</title>
        <authorList>
            <person name="Galisteo C."/>
            <person name="De La Haba R."/>
            <person name="Sanchez-Porro C."/>
            <person name="Ventosa A."/>
        </authorList>
    </citation>
    <scope>NUCLEOTIDE SEQUENCE</scope>
    <source>
        <strain evidence="7">3ASR75-54</strain>
    </source>
</reference>
<feature type="transmembrane region" description="Helical" evidence="6">
    <location>
        <begin position="12"/>
        <end position="30"/>
    </location>
</feature>
<feature type="transmembrane region" description="Helical" evidence="6">
    <location>
        <begin position="288"/>
        <end position="308"/>
    </location>
</feature>
<comment type="caution">
    <text evidence="7">The sequence shown here is derived from an EMBL/GenBank/DDBJ whole genome shotgun (WGS) entry which is preliminary data.</text>
</comment>
<name>A0A9X4ADP1_9BACI</name>
<dbReference type="GO" id="GO:0055085">
    <property type="term" value="P:transmembrane transport"/>
    <property type="evidence" value="ECO:0007669"/>
    <property type="project" value="TreeGrafter"/>
</dbReference>
<proteinExistence type="inferred from homology"/>
<feature type="transmembrane region" description="Helical" evidence="6">
    <location>
        <begin position="328"/>
        <end position="354"/>
    </location>
</feature>
<evidence type="ECO:0000256" key="3">
    <source>
        <dbReference type="ARBA" id="ARBA00022692"/>
    </source>
</evidence>
<evidence type="ECO:0000256" key="1">
    <source>
        <dbReference type="ARBA" id="ARBA00004141"/>
    </source>
</evidence>
<feature type="transmembrane region" description="Helical" evidence="6">
    <location>
        <begin position="231"/>
        <end position="250"/>
    </location>
</feature>
<feature type="transmembrane region" description="Helical" evidence="6">
    <location>
        <begin position="256"/>
        <end position="281"/>
    </location>
</feature>
<dbReference type="Pfam" id="PF01594">
    <property type="entry name" value="AI-2E_transport"/>
    <property type="match status" value="1"/>
</dbReference>
<dbReference type="PANTHER" id="PTHR21716:SF68">
    <property type="entry name" value="TRANSPORT PROTEIN YTVI-RELATED"/>
    <property type="match status" value="1"/>
</dbReference>
<keyword evidence="3 6" id="KW-0812">Transmembrane</keyword>
<dbReference type="Proteomes" id="UP001145069">
    <property type="component" value="Unassembled WGS sequence"/>
</dbReference>
<gene>
    <name evidence="7" type="primary">ytvI</name>
    <name evidence="7" type="ORF">NC799_02335</name>
</gene>
<comment type="similarity">
    <text evidence="2">Belongs to the autoinducer-2 exporter (AI-2E) (TC 2.A.86) family.</text>
</comment>
<evidence type="ECO:0000256" key="6">
    <source>
        <dbReference type="SAM" id="Phobius"/>
    </source>
</evidence>
<organism evidence="7 8">
    <name type="scientific">Aquibacillus salsiterrae</name>
    <dbReference type="NCBI Taxonomy" id="2950439"/>
    <lineage>
        <taxon>Bacteria</taxon>
        <taxon>Bacillati</taxon>
        <taxon>Bacillota</taxon>
        <taxon>Bacilli</taxon>
        <taxon>Bacillales</taxon>
        <taxon>Bacillaceae</taxon>
        <taxon>Aquibacillus</taxon>
    </lineage>
</organism>
<dbReference type="NCBIfam" id="TIGR02872">
    <property type="entry name" value="spore_ytvI"/>
    <property type="match status" value="1"/>
</dbReference>
<dbReference type="EMBL" id="JAMQKC010000001">
    <property type="protein sequence ID" value="MDC3415747.1"/>
    <property type="molecule type" value="Genomic_DNA"/>
</dbReference>